<feature type="transmembrane region" description="Helical" evidence="1">
    <location>
        <begin position="24"/>
        <end position="41"/>
    </location>
</feature>
<gene>
    <name evidence="2" type="ORF">AWM70_22125</name>
</gene>
<evidence type="ECO:0000256" key="1">
    <source>
        <dbReference type="SAM" id="Phobius"/>
    </source>
</evidence>
<keyword evidence="3" id="KW-1185">Reference proteome</keyword>
<evidence type="ECO:0000313" key="2">
    <source>
        <dbReference type="EMBL" id="ANS76946.1"/>
    </source>
</evidence>
<dbReference type="KEGG" id="pyg:AWM70_22125"/>
<dbReference type="EMBL" id="CP014167">
    <property type="protein sequence ID" value="ANS76946.1"/>
    <property type="molecule type" value="Genomic_DNA"/>
</dbReference>
<dbReference type="Proteomes" id="UP000092573">
    <property type="component" value="Chromosome"/>
</dbReference>
<dbReference type="AlphaFoldDB" id="A0A1B1N692"/>
<sequence>MKPKGIRESRLQINLKPPSKPGVFLVWAGIWLFGLATGNSFRARIRGRLLTLKLVGKYNFPHWMINAA</sequence>
<keyword evidence="1" id="KW-0472">Membrane</keyword>
<reference evidence="2 3" key="1">
    <citation type="submission" date="2016-01" db="EMBL/GenBank/DDBJ databases">
        <title>Complete Genome Sequence of Paenibacillus yonginensis DCY84, a novel Plant Growth-Promoting Bacteria with Elicitation of Induced Systemic Resistance.</title>
        <authorList>
            <person name="Kim Y.J."/>
            <person name="Yang D.C."/>
            <person name="Sukweenadhi J."/>
        </authorList>
    </citation>
    <scope>NUCLEOTIDE SEQUENCE [LARGE SCALE GENOMIC DNA]</scope>
    <source>
        <strain evidence="2 3">DCY84</strain>
    </source>
</reference>
<protein>
    <submittedName>
        <fullName evidence="2">Uncharacterized protein</fullName>
    </submittedName>
</protein>
<proteinExistence type="predicted"/>
<dbReference type="STRING" id="1462996.AWM70_22125"/>
<evidence type="ECO:0000313" key="3">
    <source>
        <dbReference type="Proteomes" id="UP000092573"/>
    </source>
</evidence>
<keyword evidence="1" id="KW-0812">Transmembrane</keyword>
<accession>A0A1B1N692</accession>
<keyword evidence="1" id="KW-1133">Transmembrane helix</keyword>
<name>A0A1B1N692_9BACL</name>
<organism evidence="2 3">
    <name type="scientific">Paenibacillus yonginensis</name>
    <dbReference type="NCBI Taxonomy" id="1462996"/>
    <lineage>
        <taxon>Bacteria</taxon>
        <taxon>Bacillati</taxon>
        <taxon>Bacillota</taxon>
        <taxon>Bacilli</taxon>
        <taxon>Bacillales</taxon>
        <taxon>Paenibacillaceae</taxon>
        <taxon>Paenibacillus</taxon>
    </lineage>
</organism>